<dbReference type="InterPro" id="IPR036928">
    <property type="entry name" value="AS_sf"/>
</dbReference>
<dbReference type="GO" id="GO:0003824">
    <property type="term" value="F:catalytic activity"/>
    <property type="evidence" value="ECO:0007669"/>
    <property type="project" value="InterPro"/>
</dbReference>
<dbReference type="SUPFAM" id="SSF75304">
    <property type="entry name" value="Amidase signature (AS) enzymes"/>
    <property type="match status" value="1"/>
</dbReference>
<dbReference type="PANTHER" id="PTHR11895:SF7">
    <property type="entry name" value="GLUTAMYL-TRNA(GLN) AMIDOTRANSFERASE SUBUNIT A, MITOCHONDRIAL"/>
    <property type="match status" value="1"/>
</dbReference>
<proteinExistence type="inferred from homology"/>
<dbReference type="PROSITE" id="PS00571">
    <property type="entry name" value="AMIDASES"/>
    <property type="match status" value="1"/>
</dbReference>
<dbReference type="AlphaFoldDB" id="A0A933GMB0"/>
<dbReference type="Gene3D" id="3.90.1300.10">
    <property type="entry name" value="Amidase signature (AS) domain"/>
    <property type="match status" value="1"/>
</dbReference>
<feature type="domain" description="Amidase" evidence="2">
    <location>
        <begin position="430"/>
        <end position="476"/>
    </location>
</feature>
<dbReference type="Pfam" id="PF01425">
    <property type="entry name" value="Amidase"/>
    <property type="match status" value="2"/>
</dbReference>
<dbReference type="Proteomes" id="UP000772181">
    <property type="component" value="Unassembled WGS sequence"/>
</dbReference>
<comment type="caution">
    <text evidence="3">The sequence shown here is derived from an EMBL/GenBank/DDBJ whole genome shotgun (WGS) entry which is preliminary data.</text>
</comment>
<dbReference type="EMBL" id="JACQWF010000404">
    <property type="protein sequence ID" value="MBI4596542.1"/>
    <property type="molecule type" value="Genomic_DNA"/>
</dbReference>
<organism evidence="3 4">
    <name type="scientific">Tectimicrobiota bacterium</name>
    <dbReference type="NCBI Taxonomy" id="2528274"/>
    <lineage>
        <taxon>Bacteria</taxon>
        <taxon>Pseudomonadati</taxon>
        <taxon>Nitrospinota/Tectimicrobiota group</taxon>
        <taxon>Candidatus Tectimicrobiota</taxon>
    </lineage>
</organism>
<gene>
    <name evidence="3" type="ORF">HY730_09255</name>
</gene>
<name>A0A933GMB0_UNCTE</name>
<evidence type="ECO:0000313" key="3">
    <source>
        <dbReference type="EMBL" id="MBI4596542.1"/>
    </source>
</evidence>
<evidence type="ECO:0000313" key="4">
    <source>
        <dbReference type="Proteomes" id="UP000772181"/>
    </source>
</evidence>
<feature type="domain" description="Amidase" evidence="2">
    <location>
        <begin position="29"/>
        <end position="423"/>
    </location>
</feature>
<accession>A0A933GMB0</accession>
<dbReference type="PANTHER" id="PTHR11895">
    <property type="entry name" value="TRANSAMIDASE"/>
    <property type="match status" value="1"/>
</dbReference>
<reference evidence="3" key="1">
    <citation type="submission" date="2020-07" db="EMBL/GenBank/DDBJ databases">
        <title>Huge and variable diversity of episymbiotic CPR bacteria and DPANN archaea in groundwater ecosystems.</title>
        <authorList>
            <person name="He C.Y."/>
            <person name="Keren R."/>
            <person name="Whittaker M."/>
            <person name="Farag I.F."/>
            <person name="Doudna J."/>
            <person name="Cate J.H.D."/>
            <person name="Banfield J.F."/>
        </authorList>
    </citation>
    <scope>NUCLEOTIDE SEQUENCE</scope>
    <source>
        <strain evidence="3">NC_groundwater_1482_Ag_S-0.65um_47_24</strain>
    </source>
</reference>
<evidence type="ECO:0000256" key="1">
    <source>
        <dbReference type="ARBA" id="ARBA00009199"/>
    </source>
</evidence>
<sequence length="498" mass="54159">MTAFPEFHKYDSLTLAEMVRTKQVTALQLVEEAISRIEARNPNLNAVIYKMYDQAHSTAKGDLPDCLFKGVPFLLKDLIATYEGIPTGCGNRLMKNIPMPHDSEIVRRFKAAGVIILGKTNTPEFGLLPITEPELFGVTRNPWDLNRTPGGSSGGSAAAVAARMVPLADGGDGGGSIRIPASCCGLFGLKPTRGRTPTGPDLGELWHGFTQEHVISRSVRDSAAMLDAIAGPDVGAPYFAPLQVRPFLQEVTTAPGCLRIAFTSHPFLGRTVHDDCQRGLESTVRLLQQLGHEVIEAAPHIDGEEFSIAFLTIVAAETRATIEWASDLAKRKIAMANFEGSTYVLGLLGKTLSASSYSKASNYLQMTAREVGRFFEQYDVLLTPTLSKPPLLIGELKPSGAESAMIKLIGYLNAGWLLNVLGLIKPMAQQAFDFIPYTPVFNVTGQPAMSVPLYWNEAGLPIGMHFVGRFGDEATLFRLAGQLERAQSWFDRAPADFF</sequence>
<dbReference type="InterPro" id="IPR023631">
    <property type="entry name" value="Amidase_dom"/>
</dbReference>
<comment type="similarity">
    <text evidence="1">Belongs to the amidase family.</text>
</comment>
<protein>
    <submittedName>
        <fullName evidence="3">Amidase</fullName>
    </submittedName>
</protein>
<dbReference type="InterPro" id="IPR020556">
    <property type="entry name" value="Amidase_CS"/>
</dbReference>
<dbReference type="InterPro" id="IPR000120">
    <property type="entry name" value="Amidase"/>
</dbReference>
<evidence type="ECO:0000259" key="2">
    <source>
        <dbReference type="Pfam" id="PF01425"/>
    </source>
</evidence>